<dbReference type="InterPro" id="IPR036291">
    <property type="entry name" value="NAD(P)-bd_dom_sf"/>
</dbReference>
<dbReference type="Proteomes" id="UP000051859">
    <property type="component" value="Unassembled WGS sequence"/>
</dbReference>
<evidence type="ECO:0000259" key="1">
    <source>
        <dbReference type="Pfam" id="PF13460"/>
    </source>
</evidence>
<name>A0A0R2L627_9LACO</name>
<dbReference type="PANTHER" id="PTHR47129">
    <property type="entry name" value="QUINONE OXIDOREDUCTASE 2"/>
    <property type="match status" value="1"/>
</dbReference>
<gene>
    <name evidence="2" type="ORF">IV81_GL001597</name>
</gene>
<feature type="domain" description="NAD(P)-binding" evidence="1">
    <location>
        <begin position="9"/>
        <end position="156"/>
    </location>
</feature>
<dbReference type="InterPro" id="IPR052718">
    <property type="entry name" value="NmrA-type_oxidoreductase"/>
</dbReference>
<dbReference type="AlphaFoldDB" id="A0A0R2L627"/>
<dbReference type="Gene3D" id="3.90.25.10">
    <property type="entry name" value="UDP-galactose 4-epimerase, domain 1"/>
    <property type="match status" value="1"/>
</dbReference>
<dbReference type="PANTHER" id="PTHR47129:SF1">
    <property type="entry name" value="NMRA-LIKE DOMAIN-CONTAINING PROTEIN"/>
    <property type="match status" value="1"/>
</dbReference>
<reference evidence="2 3" key="1">
    <citation type="journal article" date="2015" name="Genome Announc.">
        <title>Expanding the biotechnology potential of lactobacilli through comparative genomics of 213 strains and associated genera.</title>
        <authorList>
            <person name="Sun Z."/>
            <person name="Harris H.M."/>
            <person name="McCann A."/>
            <person name="Guo C."/>
            <person name="Argimon S."/>
            <person name="Zhang W."/>
            <person name="Yang X."/>
            <person name="Jeffery I.B."/>
            <person name="Cooney J.C."/>
            <person name="Kagawa T.F."/>
            <person name="Liu W."/>
            <person name="Song Y."/>
            <person name="Salvetti E."/>
            <person name="Wrobel A."/>
            <person name="Rasinkangas P."/>
            <person name="Parkhill J."/>
            <person name="Rea M.C."/>
            <person name="O'Sullivan O."/>
            <person name="Ritari J."/>
            <person name="Douillard F.P."/>
            <person name="Paul Ross R."/>
            <person name="Yang R."/>
            <person name="Briner A.E."/>
            <person name="Felis G.E."/>
            <person name="de Vos W.M."/>
            <person name="Barrangou R."/>
            <person name="Klaenhammer T.R."/>
            <person name="Caufield P.W."/>
            <person name="Cui Y."/>
            <person name="Zhang H."/>
            <person name="O'Toole P.W."/>
        </authorList>
    </citation>
    <scope>NUCLEOTIDE SEQUENCE [LARGE SCALE GENOMIC DNA]</scope>
    <source>
        <strain evidence="2 3">DSM 18001</strain>
    </source>
</reference>
<proteinExistence type="predicted"/>
<accession>A0A0R2L627</accession>
<sequence length="285" mass="31283">MNYAITASTGRFGQKAIKYLLELVDSGDQVIAIARNLDKAKNLLPRDVEVRYGDYDDVNSMKEVLRGVDRVLFISSQPGGPVTRAEQHQNMVEALKMNQVKFVAYTSFPNAQNSKSALASDHKSTENLIKESGLAHTFLRNNWYLENEIGFLQAGANNKTATYWANNAAGFALEREYAEAAARILVEPNPESIYELAGPSHSFNELGAALQTATGNDFSIKQVSHSDYIKELEQTGLDKNSATLFASFQEPIDDGSLNESTTALADILGRTLTNLPDAINEVLKS</sequence>
<evidence type="ECO:0000313" key="3">
    <source>
        <dbReference type="Proteomes" id="UP000051859"/>
    </source>
</evidence>
<organism evidence="2 3">
    <name type="scientific">Pediococcus stilesii</name>
    <dbReference type="NCBI Taxonomy" id="331679"/>
    <lineage>
        <taxon>Bacteria</taxon>
        <taxon>Bacillati</taxon>
        <taxon>Bacillota</taxon>
        <taxon>Bacilli</taxon>
        <taxon>Lactobacillales</taxon>
        <taxon>Lactobacillaceae</taxon>
        <taxon>Pediococcus</taxon>
    </lineage>
</organism>
<evidence type="ECO:0000313" key="2">
    <source>
        <dbReference type="EMBL" id="KRN94183.1"/>
    </source>
</evidence>
<dbReference type="SUPFAM" id="SSF51735">
    <property type="entry name" value="NAD(P)-binding Rossmann-fold domains"/>
    <property type="match status" value="1"/>
</dbReference>
<dbReference type="Gene3D" id="3.40.50.720">
    <property type="entry name" value="NAD(P)-binding Rossmann-like Domain"/>
    <property type="match status" value="1"/>
</dbReference>
<dbReference type="Pfam" id="PF13460">
    <property type="entry name" value="NAD_binding_10"/>
    <property type="match status" value="1"/>
</dbReference>
<dbReference type="STRING" id="331679.IV81_GL001597"/>
<dbReference type="InterPro" id="IPR016040">
    <property type="entry name" value="NAD(P)-bd_dom"/>
</dbReference>
<comment type="caution">
    <text evidence="2">The sequence shown here is derived from an EMBL/GenBank/DDBJ whole genome shotgun (WGS) entry which is preliminary data.</text>
</comment>
<protein>
    <submittedName>
        <fullName evidence="2">Nucleoside-diphosphate-sugar epimerase</fullName>
    </submittedName>
</protein>
<keyword evidence="3" id="KW-1185">Reference proteome</keyword>
<dbReference type="EMBL" id="JQBX01000007">
    <property type="protein sequence ID" value="KRN94183.1"/>
    <property type="molecule type" value="Genomic_DNA"/>
</dbReference>
<dbReference type="RefSeq" id="WP_057802609.1">
    <property type="nucleotide sequence ID" value="NZ_JQBX01000007.1"/>
</dbReference>
<dbReference type="PATRIC" id="fig|331679.3.peg.1633"/>